<keyword evidence="13" id="KW-0704">Schiff base</keyword>
<comment type="similarity">
    <text evidence="4">Belongs to the FBP aldolase/phosphatase family.</text>
</comment>
<dbReference type="EMBL" id="CZQA01000001">
    <property type="protein sequence ID" value="CUS32837.1"/>
    <property type="molecule type" value="Genomic_DNA"/>
</dbReference>
<dbReference type="GO" id="GO:0006094">
    <property type="term" value="P:gluconeogenesis"/>
    <property type="evidence" value="ECO:0007669"/>
    <property type="project" value="UniProtKB-UniPathway"/>
</dbReference>
<evidence type="ECO:0000256" key="9">
    <source>
        <dbReference type="ARBA" id="ARBA00022723"/>
    </source>
</evidence>
<dbReference type="Proteomes" id="UP000199032">
    <property type="component" value="Unassembled WGS sequence"/>
</dbReference>
<dbReference type="PANTHER" id="PTHR38341">
    <property type="entry name" value="FRUCTOSE-1,6-BISPHOSPHATE ALDOLASE/PHOSPHATASE"/>
    <property type="match status" value="1"/>
</dbReference>
<dbReference type="UniPathway" id="UPA00138"/>
<evidence type="ECO:0000256" key="11">
    <source>
        <dbReference type="ARBA" id="ARBA00022842"/>
    </source>
</evidence>
<reference evidence="15 16" key="1">
    <citation type="submission" date="2015-10" db="EMBL/GenBank/DDBJ databases">
        <authorList>
            <person name="Gilbert D.G."/>
        </authorList>
    </citation>
    <scope>NUCLEOTIDE SEQUENCE [LARGE SCALE GENOMIC DNA]</scope>
    <source>
        <strain evidence="15">COMA1</strain>
    </source>
</reference>
<keyword evidence="11" id="KW-0460">Magnesium</keyword>
<comment type="subunit">
    <text evidence="5">Homooctamer; dimer of tetramers.</text>
</comment>
<dbReference type="RefSeq" id="WP_218055299.1">
    <property type="nucleotide sequence ID" value="NZ_CZQA01000001.1"/>
</dbReference>
<keyword evidence="12" id="KW-0456">Lyase</keyword>
<evidence type="ECO:0000256" key="6">
    <source>
        <dbReference type="ARBA" id="ARBA00013093"/>
    </source>
</evidence>
<comment type="catalytic activity">
    <reaction evidence="1">
        <text>beta-D-fructose 1,6-bisphosphate + H2O = beta-D-fructose 6-phosphate + phosphate</text>
        <dbReference type="Rhea" id="RHEA:11064"/>
        <dbReference type="ChEBI" id="CHEBI:15377"/>
        <dbReference type="ChEBI" id="CHEBI:32966"/>
        <dbReference type="ChEBI" id="CHEBI:43474"/>
        <dbReference type="ChEBI" id="CHEBI:57634"/>
        <dbReference type="EC" id="3.1.3.11"/>
    </reaction>
</comment>
<evidence type="ECO:0000256" key="5">
    <source>
        <dbReference type="ARBA" id="ARBA00011820"/>
    </source>
</evidence>
<dbReference type="EC" id="3.1.3.11" evidence="6"/>
<evidence type="ECO:0000256" key="2">
    <source>
        <dbReference type="ARBA" id="ARBA00001946"/>
    </source>
</evidence>
<evidence type="ECO:0000256" key="7">
    <source>
        <dbReference type="ARBA" id="ARBA00018635"/>
    </source>
</evidence>
<dbReference type="Pfam" id="PF01950">
    <property type="entry name" value="FBPase_3"/>
    <property type="match status" value="1"/>
</dbReference>
<dbReference type="GO" id="GO:0046872">
    <property type="term" value="F:metal ion binding"/>
    <property type="evidence" value="ECO:0007669"/>
    <property type="project" value="UniProtKB-KW"/>
</dbReference>
<evidence type="ECO:0000313" key="16">
    <source>
        <dbReference type="Proteomes" id="UP000199032"/>
    </source>
</evidence>
<dbReference type="InterPro" id="IPR036076">
    <property type="entry name" value="FBPase_V_sf"/>
</dbReference>
<dbReference type="InterPro" id="IPR002803">
    <property type="entry name" value="FBPase_V"/>
</dbReference>
<evidence type="ECO:0000313" key="15">
    <source>
        <dbReference type="EMBL" id="CUS32837.1"/>
    </source>
</evidence>
<evidence type="ECO:0000256" key="1">
    <source>
        <dbReference type="ARBA" id="ARBA00001273"/>
    </source>
</evidence>
<dbReference type="GO" id="GO:0016829">
    <property type="term" value="F:lyase activity"/>
    <property type="evidence" value="ECO:0007669"/>
    <property type="project" value="UniProtKB-KW"/>
</dbReference>
<organism evidence="15 16">
    <name type="scientific">Candidatus Nitrospira nitrosa</name>
    <dbReference type="NCBI Taxonomy" id="1742972"/>
    <lineage>
        <taxon>Bacteria</taxon>
        <taxon>Pseudomonadati</taxon>
        <taxon>Nitrospirota</taxon>
        <taxon>Nitrospiria</taxon>
        <taxon>Nitrospirales</taxon>
        <taxon>Nitrospiraceae</taxon>
        <taxon>Nitrospira</taxon>
    </lineage>
</organism>
<keyword evidence="8" id="KW-0312">Gluconeogenesis</keyword>
<dbReference type="SUPFAM" id="SSF111249">
    <property type="entry name" value="Sulfolobus fructose-1,6-bisphosphatase-like"/>
    <property type="match status" value="1"/>
</dbReference>
<dbReference type="AlphaFoldDB" id="A0A0S4L5M9"/>
<sequence length="87" mass="9440">MKVTLSIIKTDIGSIGGHICPSRQLLETVQRYVAQHSSMWIDHFVSSTGDDIALLMSNSHGVGHEAVHKLAWAAFLAVTEVAKQQGL</sequence>
<keyword evidence="10" id="KW-0378">Hydrolase</keyword>
<evidence type="ECO:0000256" key="4">
    <source>
        <dbReference type="ARBA" id="ARBA00010693"/>
    </source>
</evidence>
<dbReference type="STRING" id="1742972.COMA1_10836"/>
<comment type="pathway">
    <text evidence="3">Carbohydrate biosynthesis; gluconeogenesis.</text>
</comment>
<evidence type="ECO:0000256" key="13">
    <source>
        <dbReference type="ARBA" id="ARBA00023270"/>
    </source>
</evidence>
<name>A0A0S4L5M9_9BACT</name>
<dbReference type="PANTHER" id="PTHR38341:SF1">
    <property type="entry name" value="FRUCTOSE-1,6-BISPHOSPHATE ALDOLASE_PHOSPHATASE"/>
    <property type="match status" value="1"/>
</dbReference>
<evidence type="ECO:0000256" key="3">
    <source>
        <dbReference type="ARBA" id="ARBA00004742"/>
    </source>
</evidence>
<evidence type="ECO:0000256" key="10">
    <source>
        <dbReference type="ARBA" id="ARBA00022801"/>
    </source>
</evidence>
<keyword evidence="9" id="KW-0479">Metal-binding</keyword>
<keyword evidence="14" id="KW-0119">Carbohydrate metabolism</keyword>
<accession>A0A0S4L5M9</accession>
<dbReference type="GO" id="GO:0042132">
    <property type="term" value="F:fructose 1,6-bisphosphate 1-phosphatase activity"/>
    <property type="evidence" value="ECO:0007669"/>
    <property type="project" value="UniProtKB-EC"/>
</dbReference>
<evidence type="ECO:0000256" key="12">
    <source>
        <dbReference type="ARBA" id="ARBA00023239"/>
    </source>
</evidence>
<keyword evidence="16" id="KW-1185">Reference proteome</keyword>
<evidence type="ECO:0000256" key="14">
    <source>
        <dbReference type="ARBA" id="ARBA00023277"/>
    </source>
</evidence>
<comment type="cofactor">
    <cofactor evidence="2">
        <name>Mg(2+)</name>
        <dbReference type="ChEBI" id="CHEBI:18420"/>
    </cofactor>
</comment>
<evidence type="ECO:0000256" key="8">
    <source>
        <dbReference type="ARBA" id="ARBA00022432"/>
    </source>
</evidence>
<protein>
    <recommendedName>
        <fullName evidence="7">Fructose-1,6-bisphosphate aldolase/phosphatase</fullName>
        <ecNumber evidence="6">3.1.3.11</ecNumber>
    </recommendedName>
</protein>
<proteinExistence type="inferred from homology"/>
<gene>
    <name evidence="15" type="ORF">COMA1_10836</name>
</gene>